<feature type="compositionally biased region" description="Basic residues" evidence="1">
    <location>
        <begin position="250"/>
        <end position="267"/>
    </location>
</feature>
<feature type="region of interest" description="Disordered" evidence="1">
    <location>
        <begin position="214"/>
        <end position="267"/>
    </location>
</feature>
<evidence type="ECO:0000313" key="2">
    <source>
        <dbReference type="EMBL" id="KJA19558.1"/>
    </source>
</evidence>
<feature type="region of interest" description="Disordered" evidence="1">
    <location>
        <begin position="1"/>
        <end position="100"/>
    </location>
</feature>
<dbReference type="Proteomes" id="UP000054270">
    <property type="component" value="Unassembled WGS sequence"/>
</dbReference>
<gene>
    <name evidence="2" type="ORF">HYPSUDRAFT_69127</name>
</gene>
<protein>
    <submittedName>
        <fullName evidence="2">Uncharacterized protein</fullName>
    </submittedName>
</protein>
<proteinExistence type="predicted"/>
<name>A0A0D2M8B8_HYPSF</name>
<feature type="compositionally biased region" description="Polar residues" evidence="1">
    <location>
        <begin position="1"/>
        <end position="19"/>
    </location>
</feature>
<dbReference type="AlphaFoldDB" id="A0A0D2M8B8"/>
<feature type="compositionally biased region" description="Polar residues" evidence="1">
    <location>
        <begin position="165"/>
        <end position="176"/>
    </location>
</feature>
<evidence type="ECO:0000313" key="3">
    <source>
        <dbReference type="Proteomes" id="UP000054270"/>
    </source>
</evidence>
<feature type="compositionally biased region" description="Basic residues" evidence="1">
    <location>
        <begin position="36"/>
        <end position="45"/>
    </location>
</feature>
<feature type="region of interest" description="Disordered" evidence="1">
    <location>
        <begin position="165"/>
        <end position="188"/>
    </location>
</feature>
<organism evidence="2 3">
    <name type="scientific">Hypholoma sublateritium (strain FD-334 SS-4)</name>
    <dbReference type="NCBI Taxonomy" id="945553"/>
    <lineage>
        <taxon>Eukaryota</taxon>
        <taxon>Fungi</taxon>
        <taxon>Dikarya</taxon>
        <taxon>Basidiomycota</taxon>
        <taxon>Agaricomycotina</taxon>
        <taxon>Agaricomycetes</taxon>
        <taxon>Agaricomycetidae</taxon>
        <taxon>Agaricales</taxon>
        <taxon>Agaricineae</taxon>
        <taxon>Strophariaceae</taxon>
        <taxon>Hypholoma</taxon>
    </lineage>
</organism>
<evidence type="ECO:0000256" key="1">
    <source>
        <dbReference type="SAM" id="MobiDB-lite"/>
    </source>
</evidence>
<keyword evidence="3" id="KW-1185">Reference proteome</keyword>
<accession>A0A0D2M8B8</accession>
<feature type="compositionally biased region" description="Polar residues" evidence="1">
    <location>
        <begin position="84"/>
        <end position="93"/>
    </location>
</feature>
<sequence>MYGGYPTNSPGTQLTSTHYLQGPYDSSHYNANHATPAHHHGQRHTGHTDSHRYRVFSQAPQQQQQQQQHRNHHHQSRAAPPSSCPTNARQRSYSVDVGDPRMARPHQTGAFSLSSPMQVKRNTGRGTMYDSTFPQQYPNYIQQSYPGAHTPSQSSNYRVIVQPPSTTRSGGQSTARAPTGVPVSDGRGGWVIVPRNGQNVQVWPSQNAHNYSAYGSSDGRGRESSPGFWRSLFGQKRRSNSAAQYEPGPHHGHGYHRPRNIHRRSSR</sequence>
<dbReference type="EMBL" id="KN817576">
    <property type="protein sequence ID" value="KJA19558.1"/>
    <property type="molecule type" value="Genomic_DNA"/>
</dbReference>
<reference evidence="3" key="1">
    <citation type="submission" date="2014-04" db="EMBL/GenBank/DDBJ databases">
        <title>Evolutionary Origins and Diversification of the Mycorrhizal Mutualists.</title>
        <authorList>
            <consortium name="DOE Joint Genome Institute"/>
            <consortium name="Mycorrhizal Genomics Consortium"/>
            <person name="Kohler A."/>
            <person name="Kuo A."/>
            <person name="Nagy L.G."/>
            <person name="Floudas D."/>
            <person name="Copeland A."/>
            <person name="Barry K.W."/>
            <person name="Cichocki N."/>
            <person name="Veneault-Fourrey C."/>
            <person name="LaButti K."/>
            <person name="Lindquist E.A."/>
            <person name="Lipzen A."/>
            <person name="Lundell T."/>
            <person name="Morin E."/>
            <person name="Murat C."/>
            <person name="Riley R."/>
            <person name="Ohm R."/>
            <person name="Sun H."/>
            <person name="Tunlid A."/>
            <person name="Henrissat B."/>
            <person name="Grigoriev I.V."/>
            <person name="Hibbett D.S."/>
            <person name="Martin F."/>
        </authorList>
    </citation>
    <scope>NUCLEOTIDE SEQUENCE [LARGE SCALE GENOMIC DNA]</scope>
    <source>
        <strain evidence="3">FD-334 SS-4</strain>
    </source>
</reference>